<dbReference type="EMBL" id="KZ819237">
    <property type="protein sequence ID" value="PWY96933.1"/>
    <property type="molecule type" value="Genomic_DNA"/>
</dbReference>
<feature type="non-terminal residue" evidence="10">
    <location>
        <position position="1"/>
    </location>
</feature>
<dbReference type="Proteomes" id="UP000246740">
    <property type="component" value="Unassembled WGS sequence"/>
</dbReference>
<accession>A0A317XEQ8</accession>
<keyword evidence="2" id="KW-1015">Disulfide bond</keyword>
<comment type="catalytic activity">
    <reaction evidence="5">
        <text>Eliminative cleavage of (1-&gt;4)-alpha-D-galacturonan methyl ester to give oligosaccharides with 4-deoxy-6-O-methyl-alpha-D-galact-4-enuronosyl groups at their non-reducing ends.</text>
        <dbReference type="EC" id="4.2.2.10"/>
    </reaction>
</comment>
<evidence type="ECO:0000256" key="2">
    <source>
        <dbReference type="ARBA" id="ARBA00023157"/>
    </source>
</evidence>
<evidence type="ECO:0000256" key="4">
    <source>
        <dbReference type="ARBA" id="ARBA00023239"/>
    </source>
</evidence>
<evidence type="ECO:0000256" key="5">
    <source>
        <dbReference type="ARBA" id="ARBA00036818"/>
    </source>
</evidence>
<dbReference type="GO" id="GO:0030570">
    <property type="term" value="F:pectate lyase activity"/>
    <property type="evidence" value="ECO:0007669"/>
    <property type="project" value="InterPro"/>
</dbReference>
<dbReference type="STRING" id="1882483.A0A317XEQ8"/>
<dbReference type="InterPro" id="IPR002022">
    <property type="entry name" value="Pec_lyase"/>
</dbReference>
<evidence type="ECO:0000256" key="6">
    <source>
        <dbReference type="ARBA" id="ARBA00037631"/>
    </source>
</evidence>
<feature type="domain" description="Pectate lyase" evidence="9">
    <location>
        <begin position="62"/>
        <end position="278"/>
    </location>
</feature>
<evidence type="ECO:0000256" key="7">
    <source>
        <dbReference type="ARBA" id="ARBA00039082"/>
    </source>
</evidence>
<reference evidence="10 11" key="1">
    <citation type="journal article" date="2018" name="Mol. Biol. Evol.">
        <title>Broad Genomic Sampling Reveals a Smut Pathogenic Ancestry of the Fungal Clade Ustilaginomycotina.</title>
        <authorList>
            <person name="Kijpornyongpan T."/>
            <person name="Mondo S.J."/>
            <person name="Barry K."/>
            <person name="Sandor L."/>
            <person name="Lee J."/>
            <person name="Lipzen A."/>
            <person name="Pangilinan J."/>
            <person name="LaButti K."/>
            <person name="Hainaut M."/>
            <person name="Henrissat B."/>
            <person name="Grigoriev I.V."/>
            <person name="Spatafora J.W."/>
            <person name="Aime M.C."/>
        </authorList>
    </citation>
    <scope>NUCLEOTIDE SEQUENCE [LARGE SCALE GENOMIC DNA]</scope>
    <source>
        <strain evidence="10 11">MCA 3645</strain>
    </source>
</reference>
<dbReference type="SUPFAM" id="SSF51126">
    <property type="entry name" value="Pectin lyase-like"/>
    <property type="match status" value="1"/>
</dbReference>
<evidence type="ECO:0000256" key="1">
    <source>
        <dbReference type="ARBA" id="ARBA00010980"/>
    </source>
</evidence>
<dbReference type="GO" id="GO:0005576">
    <property type="term" value="C:extracellular region"/>
    <property type="evidence" value="ECO:0007669"/>
    <property type="project" value="UniProtKB-SubCell"/>
</dbReference>
<evidence type="ECO:0000256" key="3">
    <source>
        <dbReference type="ARBA" id="ARBA00023180"/>
    </source>
</evidence>
<name>A0A317XEQ8_9BASI</name>
<keyword evidence="8" id="KW-0964">Secreted</keyword>
<organism evidence="10 11">
    <name type="scientific">Testicularia cyperi</name>
    <dbReference type="NCBI Taxonomy" id="1882483"/>
    <lineage>
        <taxon>Eukaryota</taxon>
        <taxon>Fungi</taxon>
        <taxon>Dikarya</taxon>
        <taxon>Basidiomycota</taxon>
        <taxon>Ustilaginomycotina</taxon>
        <taxon>Ustilaginomycetes</taxon>
        <taxon>Ustilaginales</taxon>
        <taxon>Anthracoideaceae</taxon>
        <taxon>Testicularia</taxon>
    </lineage>
</organism>
<protein>
    <recommendedName>
        <fullName evidence="7">pectin lyase</fullName>
        <ecNumber evidence="7">4.2.2.10</ecNumber>
    </recommendedName>
</protein>
<evidence type="ECO:0000313" key="11">
    <source>
        <dbReference type="Proteomes" id="UP000246740"/>
    </source>
</evidence>
<keyword evidence="4 8" id="KW-0456">Lyase</keyword>
<dbReference type="OrthoDB" id="1637350at2759"/>
<dbReference type="SMART" id="SM00656">
    <property type="entry name" value="Amb_all"/>
    <property type="match status" value="1"/>
</dbReference>
<dbReference type="InterPro" id="IPR011050">
    <property type="entry name" value="Pectin_lyase_fold/virulence"/>
</dbReference>
<comment type="subcellular location">
    <subcellularLocation>
        <location evidence="8">Secreted</location>
    </subcellularLocation>
</comment>
<dbReference type="InterPro" id="IPR045032">
    <property type="entry name" value="PEL"/>
</dbReference>
<dbReference type="GO" id="GO:0047490">
    <property type="term" value="F:pectin lyase activity"/>
    <property type="evidence" value="ECO:0007669"/>
    <property type="project" value="UniProtKB-EC"/>
</dbReference>
<keyword evidence="8" id="KW-0624">Polysaccharide degradation</keyword>
<comment type="function">
    <text evidence="6">Pectinolytic enzymes consist of four classes of enzymes: pectin lyase, polygalacturonase, pectin methylesterase and rhamnogalacturonase. Among pectinolytic enzymes, pectin lyase is the most important in depolymerization of pectin, since it cleaves internal glycosidic bonds of highly methylated pectins.</text>
</comment>
<comment type="similarity">
    <text evidence="1 8">Belongs to the polysaccharide lyase 1 family.</text>
</comment>
<dbReference type="InParanoid" id="A0A317XEQ8"/>
<keyword evidence="3" id="KW-0325">Glycoprotein</keyword>
<dbReference type="PANTHER" id="PTHR31683">
    <property type="entry name" value="PECTATE LYASE 18-RELATED"/>
    <property type="match status" value="1"/>
</dbReference>
<dbReference type="GO" id="GO:0000272">
    <property type="term" value="P:polysaccharide catabolic process"/>
    <property type="evidence" value="ECO:0007669"/>
    <property type="project" value="UniProtKB-KW"/>
</dbReference>
<keyword evidence="11" id="KW-1185">Reference proteome</keyword>
<dbReference type="AlphaFoldDB" id="A0A317XEQ8"/>
<evidence type="ECO:0000313" key="10">
    <source>
        <dbReference type="EMBL" id="PWY96933.1"/>
    </source>
</evidence>
<evidence type="ECO:0000259" key="9">
    <source>
        <dbReference type="SMART" id="SM00656"/>
    </source>
</evidence>
<evidence type="ECO:0000256" key="8">
    <source>
        <dbReference type="RuleBase" id="RU361173"/>
    </source>
</evidence>
<dbReference type="PANTHER" id="PTHR31683:SF67">
    <property type="entry name" value="PECTIN LYASE F-RELATED"/>
    <property type="match status" value="1"/>
</dbReference>
<sequence length="326" mass="34309">GFAAGVTGGGTASPQTPANVQELEQLLTDATPRVIQLDKVYDFRGTAGTCSDCKGCQPDSYKQCPSQSQLAIDNGQGWCSGKPGISVTYDKAGLSAIMVGSHKTIVGTNGQAAILGRGLHVKNAQNVIIRNLRIAEINPKFIWGGDAISLEGSDMVWVDHVTFHNIGRQMIVLGYAPCGRVSITNCHFDCATQWSATCDGSHYWTVLGYGKADKVTFAGNYMNKCSGRSPRLATPDGGSSTWHVVNNLFETNSGHAFDVGSGVSTLIEGNVFKDVAQTSLKESKPGASFAPADASVCQQCEGTLGRACQPNAYMAANAIPSTTSAM</sequence>
<dbReference type="EC" id="4.2.2.10" evidence="7"/>
<dbReference type="InterPro" id="IPR012334">
    <property type="entry name" value="Pectin_lyas_fold"/>
</dbReference>
<keyword evidence="8" id="KW-0119">Carbohydrate metabolism</keyword>
<proteinExistence type="inferred from homology"/>
<dbReference type="Gene3D" id="2.160.20.10">
    <property type="entry name" value="Single-stranded right-handed beta-helix, Pectin lyase-like"/>
    <property type="match status" value="1"/>
</dbReference>
<dbReference type="Pfam" id="PF00544">
    <property type="entry name" value="Pectate_lyase_4"/>
    <property type="match status" value="2"/>
</dbReference>
<gene>
    <name evidence="10" type="ORF">BCV70DRAFT_140973</name>
</gene>
<feature type="non-terminal residue" evidence="10">
    <location>
        <position position="326"/>
    </location>
</feature>